<dbReference type="AlphaFoldDB" id="A0A8C4M8F2"/>
<name>A0A8C4M8F2_EQUAS</name>
<evidence type="ECO:0000313" key="1">
    <source>
        <dbReference type="Ensembl" id="ENSEASP00005022049.1"/>
    </source>
</evidence>
<dbReference type="Ensembl" id="ENSEAST00005023924.1">
    <property type="protein sequence ID" value="ENSEASP00005022049.1"/>
    <property type="gene ID" value="ENSEASG00005015062.1"/>
</dbReference>
<sequence>MCYNPGNDLSVLRFWIAALERNFLKSPVIRWTYSTNFLNADPGFTNRKCTQKRPVLCRLESDRNLGNRIKMPLPS</sequence>
<reference evidence="1" key="1">
    <citation type="submission" date="2023-03" db="UniProtKB">
        <authorList>
            <consortium name="Ensembl"/>
        </authorList>
    </citation>
    <scope>IDENTIFICATION</scope>
</reference>
<protein>
    <submittedName>
        <fullName evidence="1">Uncharacterized protein</fullName>
    </submittedName>
</protein>
<organism evidence="1">
    <name type="scientific">Equus asinus asinus</name>
    <dbReference type="NCBI Taxonomy" id="83772"/>
    <lineage>
        <taxon>Eukaryota</taxon>
        <taxon>Metazoa</taxon>
        <taxon>Chordata</taxon>
        <taxon>Craniata</taxon>
        <taxon>Vertebrata</taxon>
        <taxon>Euteleostomi</taxon>
        <taxon>Mammalia</taxon>
        <taxon>Eutheria</taxon>
        <taxon>Laurasiatheria</taxon>
        <taxon>Perissodactyla</taxon>
        <taxon>Equidae</taxon>
        <taxon>Equus</taxon>
    </lineage>
</organism>
<dbReference type="OMA" id="PVIRWIY"/>
<accession>A0A8C4M8F2</accession>
<proteinExistence type="predicted"/>